<dbReference type="GeneID" id="54487255"/>
<keyword evidence="15" id="KW-1185">Reference proteome</keyword>
<comment type="function">
    <text evidence="5">RNA-binding component of the cleavage and polyadenylation factor (CPF) complex, which plays a key role in polyadenylation-dependent pre-mRNA 3'-end formation and cooperates with cleavage factors including the CFIA complex and NAB4/CFIB. Involved in poly(A) site recognition. May be involved in coupling transcription termination and mRNA 3'-end formation.</text>
</comment>
<dbReference type="InterPro" id="IPR050358">
    <property type="entry name" value="RSE1/DDB1/CFT1"/>
</dbReference>
<dbReference type="OrthoDB" id="6109at2759"/>
<feature type="compositionally biased region" description="Polar residues" evidence="10">
    <location>
        <begin position="46"/>
        <end position="59"/>
    </location>
</feature>
<feature type="region of interest" description="Disordered" evidence="10">
    <location>
        <begin position="188"/>
        <end position="216"/>
    </location>
</feature>
<evidence type="ECO:0000256" key="10">
    <source>
        <dbReference type="SAM" id="MobiDB-lite"/>
    </source>
</evidence>
<proteinExistence type="inferred from homology"/>
<dbReference type="GO" id="GO:0005634">
    <property type="term" value="C:nucleus"/>
    <property type="evidence" value="ECO:0007669"/>
    <property type="project" value="UniProtKB-SubCell"/>
</dbReference>
<comment type="similarity">
    <text evidence="6">Belongs to the CFT1 family.</text>
</comment>
<name>A0A6A6VWT0_9PEZI</name>
<dbReference type="Proteomes" id="UP000799437">
    <property type="component" value="Unassembled WGS sequence"/>
</dbReference>
<reference evidence="14" key="1">
    <citation type="journal article" date="2020" name="Stud. Mycol.">
        <title>101 Dothideomycetes genomes: a test case for predicting lifestyles and emergence of pathogens.</title>
        <authorList>
            <person name="Haridas S."/>
            <person name="Albert R."/>
            <person name="Binder M."/>
            <person name="Bloem J."/>
            <person name="Labutti K."/>
            <person name="Salamov A."/>
            <person name="Andreopoulos B."/>
            <person name="Baker S."/>
            <person name="Barry K."/>
            <person name="Bills G."/>
            <person name="Bluhm B."/>
            <person name="Cannon C."/>
            <person name="Castanera R."/>
            <person name="Culley D."/>
            <person name="Daum C."/>
            <person name="Ezra D."/>
            <person name="Gonzalez J."/>
            <person name="Henrissat B."/>
            <person name="Kuo A."/>
            <person name="Liang C."/>
            <person name="Lipzen A."/>
            <person name="Lutzoni F."/>
            <person name="Magnuson J."/>
            <person name="Mondo S."/>
            <person name="Nolan M."/>
            <person name="Ohm R."/>
            <person name="Pangilinan J."/>
            <person name="Park H.-J."/>
            <person name="Ramirez L."/>
            <person name="Alfaro M."/>
            <person name="Sun H."/>
            <person name="Tritt A."/>
            <person name="Yoshinaga Y."/>
            <person name="Zwiers L.-H."/>
            <person name="Turgeon B."/>
            <person name="Goodwin S."/>
            <person name="Spatafora J."/>
            <person name="Crous P."/>
            <person name="Grigoriev I."/>
        </authorList>
    </citation>
    <scope>NUCLEOTIDE SEQUENCE</scope>
    <source>
        <strain evidence="14">CBS 121739</strain>
    </source>
</reference>
<dbReference type="GO" id="GO:0006397">
    <property type="term" value="P:mRNA processing"/>
    <property type="evidence" value="ECO:0007669"/>
    <property type="project" value="UniProtKB-KW"/>
</dbReference>
<dbReference type="FunFam" id="2.130.10.10:FF:000788">
    <property type="entry name" value="mRNA cleavage and polyadenylation factor subunit"/>
    <property type="match status" value="1"/>
</dbReference>
<dbReference type="PANTHER" id="PTHR10644">
    <property type="entry name" value="DNA REPAIR/RNA PROCESSING CPSF FAMILY"/>
    <property type="match status" value="1"/>
</dbReference>
<evidence type="ECO:0000256" key="3">
    <source>
        <dbReference type="ARBA" id="ARBA00022884"/>
    </source>
</evidence>
<evidence type="ECO:0000259" key="13">
    <source>
        <dbReference type="Pfam" id="PF23726"/>
    </source>
</evidence>
<accession>A0A6A6VWT0</accession>
<evidence type="ECO:0000256" key="1">
    <source>
        <dbReference type="ARBA" id="ARBA00004123"/>
    </source>
</evidence>
<keyword evidence="3" id="KW-0694">RNA-binding</keyword>
<feature type="compositionally biased region" description="Polar residues" evidence="10">
    <location>
        <begin position="205"/>
        <end position="216"/>
    </location>
</feature>
<dbReference type="InterPro" id="IPR015943">
    <property type="entry name" value="WD40/YVTN_repeat-like_dom_sf"/>
</dbReference>
<evidence type="ECO:0000259" key="12">
    <source>
        <dbReference type="Pfam" id="PF10433"/>
    </source>
</evidence>
<comment type="subcellular location">
    <subcellularLocation>
        <location evidence="1">Nucleus</location>
    </subcellularLocation>
</comment>
<evidence type="ECO:0000256" key="2">
    <source>
        <dbReference type="ARBA" id="ARBA00022664"/>
    </source>
</evidence>
<feature type="domain" description="RSE1/DDB1/CPSF1 second beta-propeller" evidence="13">
    <location>
        <begin position="567"/>
        <end position="942"/>
    </location>
</feature>
<dbReference type="Pfam" id="PF10433">
    <property type="entry name" value="Beta-prop_RSE1_1st"/>
    <property type="match status" value="1"/>
</dbReference>
<feature type="compositionally biased region" description="Acidic residues" evidence="10">
    <location>
        <begin position="188"/>
        <end position="197"/>
    </location>
</feature>
<evidence type="ECO:0000256" key="8">
    <source>
        <dbReference type="ARBA" id="ARBA00039443"/>
    </source>
</evidence>
<dbReference type="Pfam" id="PF23726">
    <property type="entry name" value="Beta-prop_RSE1_2nd"/>
    <property type="match status" value="1"/>
</dbReference>
<dbReference type="InterPro" id="IPR018846">
    <property type="entry name" value="Beta-prop_RSE1/DDB1/CPSF1_1st"/>
</dbReference>
<dbReference type="FunFam" id="2.130.10.10:FF:000625">
    <property type="entry name" value="mRNA cleavage and polyadenylation factor subunit"/>
    <property type="match status" value="1"/>
</dbReference>
<organism evidence="14 15">
    <name type="scientific">Pseudovirgaria hyperparasitica</name>
    <dbReference type="NCBI Taxonomy" id="470096"/>
    <lineage>
        <taxon>Eukaryota</taxon>
        <taxon>Fungi</taxon>
        <taxon>Dikarya</taxon>
        <taxon>Ascomycota</taxon>
        <taxon>Pezizomycotina</taxon>
        <taxon>Dothideomycetes</taxon>
        <taxon>Dothideomycetes incertae sedis</taxon>
        <taxon>Acrospermales</taxon>
        <taxon>Acrospermaceae</taxon>
        <taxon>Pseudovirgaria</taxon>
    </lineage>
</organism>
<evidence type="ECO:0000313" key="15">
    <source>
        <dbReference type="Proteomes" id="UP000799437"/>
    </source>
</evidence>
<dbReference type="InterPro" id="IPR058543">
    <property type="entry name" value="Beta-prop_RSE1/DDB1/CPSF1_2nd"/>
</dbReference>
<evidence type="ECO:0000259" key="11">
    <source>
        <dbReference type="Pfam" id="PF03178"/>
    </source>
</evidence>
<dbReference type="Pfam" id="PF03178">
    <property type="entry name" value="CPSF_A"/>
    <property type="match status" value="1"/>
</dbReference>
<dbReference type="RefSeq" id="XP_033596551.1">
    <property type="nucleotide sequence ID" value="XM_033746201.1"/>
</dbReference>
<evidence type="ECO:0000256" key="9">
    <source>
        <dbReference type="ARBA" id="ARBA00041264"/>
    </source>
</evidence>
<feature type="domain" description="RSE1/DDB1/CPSF1 first beta-propeller" evidence="12">
    <location>
        <begin position="12"/>
        <end position="442"/>
    </location>
</feature>
<evidence type="ECO:0000256" key="7">
    <source>
        <dbReference type="ARBA" id="ARBA00039187"/>
    </source>
</evidence>
<dbReference type="InterPro" id="IPR004871">
    <property type="entry name" value="RSE1/DDB1/CPSF1_C"/>
</dbReference>
<feature type="region of interest" description="Disordered" evidence="10">
    <location>
        <begin position="464"/>
        <end position="504"/>
    </location>
</feature>
<keyword evidence="4" id="KW-0539">Nucleus</keyword>
<feature type="compositionally biased region" description="Acidic residues" evidence="10">
    <location>
        <begin position="466"/>
        <end position="487"/>
    </location>
</feature>
<sequence>MQCYTELTPPTAVTHALTLPFLDAQANNLIVGKGSLLQIFETTTVNQSPGPYQKDSNNAPGVDGANGPGPTTKLALVAEFPLSGTITSLARIKILDSKSGGEALLASFKDAKLSLVEWDPETHGLSTISIHYYEAQDLQTCPWAPDLGDCYNFLTADPNSRCAALKFGVHNLAILPFRQVGDDLIEDDYDPDNEDAVDAPAAKSRTANGDAQDNASQTPYKSSFVLPLTALDPVYTQPVHLAFLHEYREPTFGVIASSKTSAASLLAERKDILDYTVFTLDLEQRASTKLLTVQGLPYDVSRVAALPLPIGGALLLGGNEVIHVDQAGKTHAVAVNEFAKKSSSFPMADRSELALRLEDCTLEQISAETGEILLVLNTGEFVTIGFQLDGRSVSSMTVEKVPAERGGSIMVSRPSCATSIGHGKVFIGSEEGDSILVGWSREAKAKIPQSTRKKSHAELLAADPDLSLDDDDLEEAEDDDDLYNDEGGEAKQTTTSAADSGPSEDIVFRVHDSLTGLGLLSDVTLSSTAVSADDALELVVATGRRKGGAVSILKKEIDAVVTTQHVMTDAQAIWSISAKKQPSIEASDASMNGSDPEYDDLLFVSKSGGEDGGSTVVYSISGSEIAEMAEGDFERDSGMTVDVGTLCNRTKIVQLLKSEIRSYTELGLAQILPMEDEETGAEIQIVSSSFADPYLLILRDDASAVVFKAELGGDIEEVEQGDDFRSSKWLSGCIYQSQSTNDEALVFLINAEGALKIYTLPDLEKPSYVAEGFSFLPKVVSSGHAPRRTANKATITELLVADLGDPVSKTPHLIVRTSLDDLVIYSPFHFPSGDGTEPFTTNLRWLKASQPQLPRYSEEAAAESLKSANATTLKVLRSVGGYSTVFQGGASPSFILKEASDSPKVIPLRGKPINAITKHHTSTCEQGFASIDIDGVLRFSQLPVGFQYSTLGWAHKKLPIGQDVSKVCYYPPKGVYALATSIIEPFSLPEDSYHHEWAREDITFRPETERGQIKLLHPANWSIIDTYELEENEVIMCMDVLNLEVSETTHERRELLAVGTAYVRGEDLATKGCVYIFEIITVVPEPDRPETNRKLRLIVQEEVKGAVTALSEIGAQGFILVAQGQKCMVRGLKEDGTLLPVAFMDMQCYVTVAKALKGTGMVLMGDIAKGLWFTGYTEEPYKMILFGKTRSKMEVMTAEFLPHDGNLYIVIADADCTLHVMQYDPEHPQTESGARLLNKSTFHLGHFPTTMTLLPSTLVATQTAPDRDNVDMDDNNEPRSAPQQILLSTQSGSLGLITPVDEAMYRRLGALQAFLTSVLDHACGLNPRAHRAIESEGYGSRGILDGSILRRWNEVSSQRKAEGLAKMGVEAWVVRSDLEFVGGGGLGYL</sequence>
<evidence type="ECO:0000256" key="4">
    <source>
        <dbReference type="ARBA" id="ARBA00023242"/>
    </source>
</evidence>
<dbReference type="Gene3D" id="2.130.10.10">
    <property type="entry name" value="YVTN repeat-like/Quinoprotein amine dehydrogenase"/>
    <property type="match status" value="3"/>
</dbReference>
<feature type="domain" description="RSE1/DDB1/CPSF1 C-terminal" evidence="11">
    <location>
        <begin position="1011"/>
        <end position="1353"/>
    </location>
</feature>
<keyword evidence="2" id="KW-0507">mRNA processing</keyword>
<gene>
    <name evidence="14" type="ORF">EJ05DRAFT_494539</name>
</gene>
<evidence type="ECO:0000256" key="5">
    <source>
        <dbReference type="ARBA" id="ARBA00037232"/>
    </source>
</evidence>
<protein>
    <recommendedName>
        <fullName evidence="8">Protein CFT1</fullName>
    </recommendedName>
    <alternativeName>
        <fullName evidence="9">Cleavage factor two protein 1</fullName>
    </alternativeName>
    <alternativeName>
        <fullName evidence="7">Protein cft1</fullName>
    </alternativeName>
</protein>
<evidence type="ECO:0000313" key="14">
    <source>
        <dbReference type="EMBL" id="KAF2754100.1"/>
    </source>
</evidence>
<dbReference type="EMBL" id="ML996581">
    <property type="protein sequence ID" value="KAF2754100.1"/>
    <property type="molecule type" value="Genomic_DNA"/>
</dbReference>
<feature type="region of interest" description="Disordered" evidence="10">
    <location>
        <begin position="46"/>
        <end position="68"/>
    </location>
</feature>
<evidence type="ECO:0000256" key="6">
    <source>
        <dbReference type="ARBA" id="ARBA00038304"/>
    </source>
</evidence>
<dbReference type="GO" id="GO:0003723">
    <property type="term" value="F:RNA binding"/>
    <property type="evidence" value="ECO:0007669"/>
    <property type="project" value="UniProtKB-KW"/>
</dbReference>